<dbReference type="Proteomes" id="UP000324222">
    <property type="component" value="Unassembled WGS sequence"/>
</dbReference>
<sequence length="62" mass="6251">MGGGAGVESGGMGHGEGRSRGTKTTQWARPVAAAPTPTPADSFLTASAGEQRGRPRACPRKD</sequence>
<feature type="region of interest" description="Disordered" evidence="1">
    <location>
        <begin position="1"/>
        <end position="62"/>
    </location>
</feature>
<name>A0A5B7JM18_PORTR</name>
<feature type="compositionally biased region" description="Gly residues" evidence="1">
    <location>
        <begin position="1"/>
        <end position="14"/>
    </location>
</feature>
<evidence type="ECO:0000313" key="2">
    <source>
        <dbReference type="EMBL" id="MPC99011.1"/>
    </source>
</evidence>
<gene>
    <name evidence="2" type="ORF">E2C01_094404</name>
</gene>
<organism evidence="2 3">
    <name type="scientific">Portunus trituberculatus</name>
    <name type="common">Swimming crab</name>
    <name type="synonym">Neptunus trituberculatus</name>
    <dbReference type="NCBI Taxonomy" id="210409"/>
    <lineage>
        <taxon>Eukaryota</taxon>
        <taxon>Metazoa</taxon>
        <taxon>Ecdysozoa</taxon>
        <taxon>Arthropoda</taxon>
        <taxon>Crustacea</taxon>
        <taxon>Multicrustacea</taxon>
        <taxon>Malacostraca</taxon>
        <taxon>Eumalacostraca</taxon>
        <taxon>Eucarida</taxon>
        <taxon>Decapoda</taxon>
        <taxon>Pleocyemata</taxon>
        <taxon>Brachyura</taxon>
        <taxon>Eubrachyura</taxon>
        <taxon>Portunoidea</taxon>
        <taxon>Portunidae</taxon>
        <taxon>Portuninae</taxon>
        <taxon>Portunus</taxon>
    </lineage>
</organism>
<protein>
    <submittedName>
        <fullName evidence="2">Uncharacterized protein</fullName>
    </submittedName>
</protein>
<accession>A0A5B7JM18</accession>
<evidence type="ECO:0000313" key="3">
    <source>
        <dbReference type="Proteomes" id="UP000324222"/>
    </source>
</evidence>
<reference evidence="2 3" key="1">
    <citation type="submission" date="2019-05" db="EMBL/GenBank/DDBJ databases">
        <title>Another draft genome of Portunus trituberculatus and its Hox gene families provides insights of decapod evolution.</title>
        <authorList>
            <person name="Jeong J.-H."/>
            <person name="Song I."/>
            <person name="Kim S."/>
            <person name="Choi T."/>
            <person name="Kim D."/>
            <person name="Ryu S."/>
            <person name="Kim W."/>
        </authorList>
    </citation>
    <scope>NUCLEOTIDE SEQUENCE [LARGE SCALE GENOMIC DNA]</scope>
    <source>
        <tissue evidence="2">Muscle</tissue>
    </source>
</reference>
<keyword evidence="3" id="KW-1185">Reference proteome</keyword>
<proteinExistence type="predicted"/>
<dbReference type="AlphaFoldDB" id="A0A5B7JM18"/>
<dbReference type="EMBL" id="VSRR010116594">
    <property type="protein sequence ID" value="MPC99011.1"/>
    <property type="molecule type" value="Genomic_DNA"/>
</dbReference>
<comment type="caution">
    <text evidence="2">The sequence shown here is derived from an EMBL/GenBank/DDBJ whole genome shotgun (WGS) entry which is preliminary data.</text>
</comment>
<evidence type="ECO:0000256" key="1">
    <source>
        <dbReference type="SAM" id="MobiDB-lite"/>
    </source>
</evidence>